<feature type="domain" description="PH" evidence="10">
    <location>
        <begin position="946"/>
        <end position="1046"/>
    </location>
</feature>
<dbReference type="Proteomes" id="UP000242188">
    <property type="component" value="Unassembled WGS sequence"/>
</dbReference>
<keyword evidence="4" id="KW-0479">Metal-binding</keyword>
<feature type="domain" description="DH" evidence="11">
    <location>
        <begin position="497"/>
        <end position="685"/>
    </location>
</feature>
<feature type="compositionally biased region" description="Acidic residues" evidence="9">
    <location>
        <begin position="469"/>
        <end position="482"/>
    </location>
</feature>
<dbReference type="GO" id="GO:0007010">
    <property type="term" value="P:cytoskeleton organization"/>
    <property type="evidence" value="ECO:0007669"/>
    <property type="project" value="TreeGrafter"/>
</dbReference>
<protein>
    <submittedName>
        <fullName evidence="13">FYVE, RhoGEF and PH domain-containing protein 4</fullName>
    </submittedName>
</protein>
<dbReference type="InterPro" id="IPR013083">
    <property type="entry name" value="Znf_RING/FYVE/PHD"/>
</dbReference>
<evidence type="ECO:0000259" key="11">
    <source>
        <dbReference type="PROSITE" id="PS50010"/>
    </source>
</evidence>
<evidence type="ECO:0000256" key="5">
    <source>
        <dbReference type="ARBA" id="ARBA00022771"/>
    </source>
</evidence>
<feature type="domain" description="FYVE-type" evidence="12">
    <location>
        <begin position="858"/>
        <end position="917"/>
    </location>
</feature>
<proteinExistence type="predicted"/>
<dbReference type="PANTHER" id="PTHR12673:SF241">
    <property type="entry name" value="DH DOMAIN-CONTAINING PROTEIN"/>
    <property type="match status" value="1"/>
</dbReference>
<accession>A0A210R732</accession>
<dbReference type="PROSITE" id="PS50178">
    <property type="entry name" value="ZF_FYVE"/>
    <property type="match status" value="1"/>
</dbReference>
<dbReference type="PROSITE" id="PS50003">
    <property type="entry name" value="PH_DOMAIN"/>
    <property type="match status" value="2"/>
</dbReference>
<dbReference type="GO" id="GO:0005085">
    <property type="term" value="F:guanyl-nucleotide exchange factor activity"/>
    <property type="evidence" value="ECO:0007669"/>
    <property type="project" value="UniProtKB-KW"/>
</dbReference>
<sequence>MGQELSLSDYTILDSEDVFEYIDGHGQILDFHIENIKASKWKLKAHVLERKASTYCRQRSELGAPVIGRINPPLSQGNTESQNINGDCRDFPLPSTEEEIQAFDEEFFEKHTKTVEVELRERHRSRSIPDLSTLKSKFSRFPSPSKPKFLDRLFSNVSFSRKSGRKSKNGLVIHTRTSLEKGDDDEDDENEDDCLIGRLHNKSDHSGGQRAVAPSTSNSSDSGKGSILESTSDFSPTGGANGSRPGSPNISGIVQKRLRDFQILNSTTKEVYSAPSSPGIYRSRTVVRSGGKFLLFPSYSDKARKHCCAFSRDEKFCNLVMKKGFVKAVVEQINHNEPNGDKNSNLDKDNTTSVHELKQRFECAGSSEDSNKLLKNKHRPRTPQGSPRLRRDRNAASLDTSDNSARNSLRSSEFGGTSQSDSISNGHDRTEAESGIASDCSTVGFSTVNVVELFDSSWSDSDMSFDEYSDWDSDVDNQEDDHDLDKTCDSSVTPECKLHRIAEELFKTEKAYVSRLYLLDQIFQVRVREENKTHNFLSADVMNQMFSNITSIYQFHNNFLLPQLENRMKNWESEPKIGDLMRSNAPFLKLYTEYVKNFDHAMNLINVWSEKSSKFAAIMQEIQKTPECGSLTLQHHMLDPVQRVPRYQLLLQDYLKHLPEDSPDKDNAQVALELVTKAASHSNEAMKKIEKFHKLLEINEKFGAAIDLISPTRELVREGRITKISARGGERLDRYVFLFNDLMLICCEQILGSFRIKAQLDMEGLEIMDRTDKCIRWILEGENIDIPNTFYVKSRQKIIQFLDENPAGELMGWCESMKDTLKEYRHRRQSLRGHEDHLRDSGLPEMEIGKLAPKWIKDDEVTMCMQCTNSFTAFRRRHHCRACGIVVCSKCSCKKVPLAYDNLRYNRVCDKCYAVLKNGVEEEEVSEKSTTSSTRRRVLQKKASDPSVLSSYLQVSTDRGKSWTKRWVVVQTNFALYCFKAHQDVCALFTIPLPGYTVEQHDPDNADKEKGFKLYHKNQQGQTHYFLAGEQGHRDKWIDVLERVARLELPESEENKRASTQSSSSSSGTAENTQL</sequence>
<dbReference type="EMBL" id="NEDP02000101">
    <property type="protein sequence ID" value="OWF56748.1"/>
    <property type="molecule type" value="Genomic_DNA"/>
</dbReference>
<evidence type="ECO:0000256" key="8">
    <source>
        <dbReference type="PROSITE-ProRule" id="PRU00091"/>
    </source>
</evidence>
<dbReference type="InterPro" id="IPR051092">
    <property type="entry name" value="FYVE_RhoGEF_PH"/>
</dbReference>
<dbReference type="GO" id="GO:0005737">
    <property type="term" value="C:cytoplasm"/>
    <property type="evidence" value="ECO:0007669"/>
    <property type="project" value="TreeGrafter"/>
</dbReference>
<dbReference type="Pfam" id="PF00621">
    <property type="entry name" value="RhoGEF"/>
    <property type="match status" value="1"/>
</dbReference>
<evidence type="ECO:0000256" key="2">
    <source>
        <dbReference type="ARBA" id="ARBA00022490"/>
    </source>
</evidence>
<name>A0A210R732_MIZYE</name>
<feature type="region of interest" description="Disordered" evidence="9">
    <location>
        <begin position="364"/>
        <end position="435"/>
    </location>
</feature>
<dbReference type="SUPFAM" id="SSF57903">
    <property type="entry name" value="FYVE/PHD zinc finger"/>
    <property type="match status" value="1"/>
</dbReference>
<keyword evidence="7" id="KW-0206">Cytoskeleton</keyword>
<dbReference type="InterPro" id="IPR001849">
    <property type="entry name" value="PH_domain"/>
</dbReference>
<comment type="subcellular location">
    <subcellularLocation>
        <location evidence="1">Cytoplasm</location>
        <location evidence="1">Cytoskeleton</location>
    </subcellularLocation>
</comment>
<dbReference type="InterPro" id="IPR011011">
    <property type="entry name" value="Znf_FYVE_PHD"/>
</dbReference>
<dbReference type="CDD" id="cd00160">
    <property type="entry name" value="RhoGEF"/>
    <property type="match status" value="1"/>
</dbReference>
<dbReference type="InterPro" id="IPR000219">
    <property type="entry name" value="DH_dom"/>
</dbReference>
<gene>
    <name evidence="13" type="ORF">KP79_PYT11058</name>
</gene>
<feature type="compositionally biased region" description="Polar residues" evidence="9">
    <location>
        <begin position="397"/>
        <end position="425"/>
    </location>
</feature>
<keyword evidence="6" id="KW-0862">Zinc</keyword>
<feature type="region of interest" description="Disordered" evidence="9">
    <location>
        <begin position="1049"/>
        <end position="1075"/>
    </location>
</feature>
<evidence type="ECO:0000256" key="6">
    <source>
        <dbReference type="ARBA" id="ARBA00022833"/>
    </source>
</evidence>
<dbReference type="SUPFAM" id="SSF50729">
    <property type="entry name" value="PH domain-like"/>
    <property type="match status" value="2"/>
</dbReference>
<dbReference type="GO" id="GO:0008270">
    <property type="term" value="F:zinc ion binding"/>
    <property type="evidence" value="ECO:0007669"/>
    <property type="project" value="UniProtKB-KW"/>
</dbReference>
<dbReference type="InterPro" id="IPR011993">
    <property type="entry name" value="PH-like_dom_sf"/>
</dbReference>
<dbReference type="PROSITE" id="PS50010">
    <property type="entry name" value="DH_2"/>
    <property type="match status" value="1"/>
</dbReference>
<comment type="caution">
    <text evidence="13">The sequence shown here is derived from an EMBL/GenBank/DDBJ whole genome shotgun (WGS) entry which is preliminary data.</text>
</comment>
<dbReference type="SUPFAM" id="SSF48065">
    <property type="entry name" value="DBL homology domain (DH-domain)"/>
    <property type="match status" value="1"/>
</dbReference>
<dbReference type="SMART" id="SM00325">
    <property type="entry name" value="RhoGEF"/>
    <property type="match status" value="1"/>
</dbReference>
<dbReference type="OrthoDB" id="660555at2759"/>
<evidence type="ECO:0000259" key="10">
    <source>
        <dbReference type="PROSITE" id="PS50003"/>
    </source>
</evidence>
<feature type="domain" description="PH" evidence="10">
    <location>
        <begin position="714"/>
        <end position="822"/>
    </location>
</feature>
<dbReference type="SMART" id="SM00233">
    <property type="entry name" value="PH"/>
    <property type="match status" value="2"/>
</dbReference>
<dbReference type="AlphaFoldDB" id="A0A210R732"/>
<dbReference type="GO" id="GO:0046847">
    <property type="term" value="P:filopodium assembly"/>
    <property type="evidence" value="ECO:0007669"/>
    <property type="project" value="TreeGrafter"/>
</dbReference>
<dbReference type="STRING" id="6573.A0A210R732"/>
<evidence type="ECO:0000259" key="12">
    <source>
        <dbReference type="PROSITE" id="PS50178"/>
    </source>
</evidence>
<dbReference type="InterPro" id="IPR035899">
    <property type="entry name" value="DBL_dom_sf"/>
</dbReference>
<dbReference type="Gene3D" id="3.30.40.10">
    <property type="entry name" value="Zinc/RING finger domain, C3HC4 (zinc finger)"/>
    <property type="match status" value="1"/>
</dbReference>
<evidence type="ECO:0000313" key="14">
    <source>
        <dbReference type="Proteomes" id="UP000242188"/>
    </source>
</evidence>
<keyword evidence="3" id="KW-0344">Guanine-nucleotide releasing factor</keyword>
<feature type="compositionally biased region" description="Low complexity" evidence="9">
    <location>
        <begin position="215"/>
        <end position="226"/>
    </location>
</feature>
<evidence type="ECO:0000256" key="4">
    <source>
        <dbReference type="ARBA" id="ARBA00022723"/>
    </source>
</evidence>
<evidence type="ECO:0000256" key="3">
    <source>
        <dbReference type="ARBA" id="ARBA00022658"/>
    </source>
</evidence>
<reference evidence="13 14" key="1">
    <citation type="journal article" date="2017" name="Nat. Ecol. Evol.">
        <title>Scallop genome provides insights into evolution of bilaterian karyotype and development.</title>
        <authorList>
            <person name="Wang S."/>
            <person name="Zhang J."/>
            <person name="Jiao W."/>
            <person name="Li J."/>
            <person name="Xun X."/>
            <person name="Sun Y."/>
            <person name="Guo X."/>
            <person name="Huan P."/>
            <person name="Dong B."/>
            <person name="Zhang L."/>
            <person name="Hu X."/>
            <person name="Sun X."/>
            <person name="Wang J."/>
            <person name="Zhao C."/>
            <person name="Wang Y."/>
            <person name="Wang D."/>
            <person name="Huang X."/>
            <person name="Wang R."/>
            <person name="Lv J."/>
            <person name="Li Y."/>
            <person name="Zhang Z."/>
            <person name="Liu B."/>
            <person name="Lu W."/>
            <person name="Hui Y."/>
            <person name="Liang J."/>
            <person name="Zhou Z."/>
            <person name="Hou R."/>
            <person name="Li X."/>
            <person name="Liu Y."/>
            <person name="Li H."/>
            <person name="Ning X."/>
            <person name="Lin Y."/>
            <person name="Zhao L."/>
            <person name="Xing Q."/>
            <person name="Dou J."/>
            <person name="Li Y."/>
            <person name="Mao J."/>
            <person name="Guo H."/>
            <person name="Dou H."/>
            <person name="Li T."/>
            <person name="Mu C."/>
            <person name="Jiang W."/>
            <person name="Fu Q."/>
            <person name="Fu X."/>
            <person name="Miao Y."/>
            <person name="Liu J."/>
            <person name="Yu Q."/>
            <person name="Li R."/>
            <person name="Liao H."/>
            <person name="Li X."/>
            <person name="Kong Y."/>
            <person name="Jiang Z."/>
            <person name="Chourrout D."/>
            <person name="Li R."/>
            <person name="Bao Z."/>
        </authorList>
    </citation>
    <scope>NUCLEOTIDE SEQUENCE [LARGE SCALE GENOMIC DNA]</scope>
    <source>
        <strain evidence="13 14">PY_sf001</strain>
    </source>
</reference>
<evidence type="ECO:0000313" key="13">
    <source>
        <dbReference type="EMBL" id="OWF56748.1"/>
    </source>
</evidence>
<dbReference type="Gene3D" id="1.20.900.10">
    <property type="entry name" value="Dbl homology (DH) domain"/>
    <property type="match status" value="1"/>
</dbReference>
<evidence type="ECO:0000256" key="9">
    <source>
        <dbReference type="SAM" id="MobiDB-lite"/>
    </source>
</evidence>
<dbReference type="Pfam" id="PF00169">
    <property type="entry name" value="PH"/>
    <property type="match status" value="1"/>
</dbReference>
<dbReference type="SMART" id="SM00064">
    <property type="entry name" value="FYVE"/>
    <property type="match status" value="1"/>
</dbReference>
<keyword evidence="14" id="KW-1185">Reference proteome</keyword>
<keyword evidence="5 8" id="KW-0863">Zinc-finger</keyword>
<feature type="region of interest" description="Disordered" evidence="9">
    <location>
        <begin position="198"/>
        <end position="251"/>
    </location>
</feature>
<dbReference type="InterPro" id="IPR017455">
    <property type="entry name" value="Znf_FYVE-rel"/>
</dbReference>
<dbReference type="PANTHER" id="PTHR12673">
    <property type="entry name" value="FACIOGENITAL DYSPLASIA PROTEIN"/>
    <property type="match status" value="1"/>
</dbReference>
<dbReference type="Pfam" id="PF01363">
    <property type="entry name" value="FYVE"/>
    <property type="match status" value="1"/>
</dbReference>
<evidence type="ECO:0000256" key="1">
    <source>
        <dbReference type="ARBA" id="ARBA00004245"/>
    </source>
</evidence>
<dbReference type="Gene3D" id="2.30.29.30">
    <property type="entry name" value="Pleckstrin-homology domain (PH domain)/Phosphotyrosine-binding domain (PTB)"/>
    <property type="match status" value="2"/>
</dbReference>
<keyword evidence="2" id="KW-0963">Cytoplasm</keyword>
<evidence type="ECO:0000256" key="7">
    <source>
        <dbReference type="ARBA" id="ARBA00023212"/>
    </source>
</evidence>
<dbReference type="GO" id="GO:0005856">
    <property type="term" value="C:cytoskeleton"/>
    <property type="evidence" value="ECO:0007669"/>
    <property type="project" value="UniProtKB-SubCell"/>
</dbReference>
<organism evidence="13 14">
    <name type="scientific">Mizuhopecten yessoensis</name>
    <name type="common">Japanese scallop</name>
    <name type="synonym">Patinopecten yessoensis</name>
    <dbReference type="NCBI Taxonomy" id="6573"/>
    <lineage>
        <taxon>Eukaryota</taxon>
        <taxon>Metazoa</taxon>
        <taxon>Spiralia</taxon>
        <taxon>Lophotrochozoa</taxon>
        <taxon>Mollusca</taxon>
        <taxon>Bivalvia</taxon>
        <taxon>Autobranchia</taxon>
        <taxon>Pteriomorphia</taxon>
        <taxon>Pectinida</taxon>
        <taxon>Pectinoidea</taxon>
        <taxon>Pectinidae</taxon>
        <taxon>Mizuhopecten</taxon>
    </lineage>
</organism>
<dbReference type="InterPro" id="IPR000306">
    <property type="entry name" value="Znf_FYVE"/>
</dbReference>
<feature type="region of interest" description="Disordered" evidence="9">
    <location>
        <begin position="469"/>
        <end position="488"/>
    </location>
</feature>